<reference evidence="2" key="1">
    <citation type="submission" date="2024-06" db="UniProtKB">
        <authorList>
            <consortium name="Ensembl"/>
        </authorList>
    </citation>
    <scope>IDENTIFICATION</scope>
</reference>
<accession>M3YZX9</accession>
<dbReference type="Ensembl" id="ENSMPUT00000017140.1">
    <property type="protein sequence ID" value="ENSMPUP00000016890.1"/>
    <property type="gene ID" value="ENSMPUG00000016995.1"/>
</dbReference>
<dbReference type="EMBL" id="AEYP01026153">
    <property type="status" value="NOT_ANNOTATED_CDS"/>
    <property type="molecule type" value="Genomic_DNA"/>
</dbReference>
<protein>
    <submittedName>
        <fullName evidence="2">Uncharacterized protein</fullName>
    </submittedName>
</protein>
<dbReference type="EMBL" id="AEYP01026154">
    <property type="status" value="NOT_ANNOTATED_CDS"/>
    <property type="molecule type" value="Genomic_DNA"/>
</dbReference>
<proteinExistence type="predicted"/>
<dbReference type="AlphaFoldDB" id="M3YZX9"/>
<dbReference type="InParanoid" id="M3YZX9"/>
<name>M3YZX9_MUSPF</name>
<evidence type="ECO:0000256" key="1">
    <source>
        <dbReference type="SAM" id="MobiDB-lite"/>
    </source>
</evidence>
<dbReference type="HOGENOM" id="CLU_1634858_0_0_1"/>
<feature type="region of interest" description="Disordered" evidence="1">
    <location>
        <begin position="1"/>
        <end position="70"/>
    </location>
</feature>
<sequence>MPPGAAPTGWSGGKWRTGLRGPSAVGSVGAQGQGEKGGRGERRGCSGGSGNGAGSQPLRPPGELGCGASHVHPGVLRAAAAGGRWGRPSVGRASRWYNHSSAAGAPGACLLRIETIDVPGGADVSKPGQGLHTERRRRLVLQRIATPRAQKIQSEALTEEAS</sequence>
<organism evidence="2">
    <name type="scientific">Mustela putorius furo</name>
    <name type="common">European domestic ferret</name>
    <name type="synonym">Mustela furo</name>
    <dbReference type="NCBI Taxonomy" id="9669"/>
    <lineage>
        <taxon>Eukaryota</taxon>
        <taxon>Metazoa</taxon>
        <taxon>Chordata</taxon>
        <taxon>Craniata</taxon>
        <taxon>Vertebrata</taxon>
        <taxon>Euteleostomi</taxon>
        <taxon>Mammalia</taxon>
        <taxon>Eutheria</taxon>
        <taxon>Laurasiatheria</taxon>
        <taxon>Carnivora</taxon>
        <taxon>Caniformia</taxon>
        <taxon>Musteloidea</taxon>
        <taxon>Mustelidae</taxon>
        <taxon>Mustelinae</taxon>
        <taxon>Mustela</taxon>
    </lineage>
</organism>
<evidence type="ECO:0000313" key="2">
    <source>
        <dbReference type="Ensembl" id="ENSMPUP00000016890.1"/>
    </source>
</evidence>